<keyword evidence="14 16" id="KW-0472">Membrane</keyword>
<keyword evidence="7" id="KW-0808">Transferase</keyword>
<dbReference type="GO" id="GO:0000155">
    <property type="term" value="F:phosphorelay sensor kinase activity"/>
    <property type="evidence" value="ECO:0007669"/>
    <property type="project" value="InterPro"/>
</dbReference>
<comment type="caution">
    <text evidence="19">The sequence shown here is derived from an EMBL/GenBank/DDBJ whole genome shotgun (WGS) entry which is preliminary data.</text>
</comment>
<dbReference type="InterPro" id="IPR036097">
    <property type="entry name" value="HisK_dim/P_sf"/>
</dbReference>
<feature type="domain" description="Histidine kinase" evidence="17">
    <location>
        <begin position="273"/>
        <end position="471"/>
    </location>
</feature>
<dbReference type="InterPro" id="IPR004358">
    <property type="entry name" value="Sig_transdc_His_kin-like_C"/>
</dbReference>
<dbReference type="PANTHER" id="PTHR44936:SF5">
    <property type="entry name" value="SENSOR HISTIDINE KINASE ENVZ"/>
    <property type="match status" value="1"/>
</dbReference>
<evidence type="ECO:0000256" key="13">
    <source>
        <dbReference type="ARBA" id="ARBA00023012"/>
    </source>
</evidence>
<dbReference type="EC" id="2.7.13.3" evidence="3"/>
<organism evidence="19 20">
    <name type="scientific">Tsuneonella suprasediminis</name>
    <dbReference type="NCBI Taxonomy" id="2306996"/>
    <lineage>
        <taxon>Bacteria</taxon>
        <taxon>Pseudomonadati</taxon>
        <taxon>Pseudomonadota</taxon>
        <taxon>Alphaproteobacteria</taxon>
        <taxon>Sphingomonadales</taxon>
        <taxon>Erythrobacteraceae</taxon>
        <taxon>Tsuneonella</taxon>
    </lineage>
</organism>
<dbReference type="CDD" id="cd00075">
    <property type="entry name" value="HATPase"/>
    <property type="match status" value="1"/>
</dbReference>
<feature type="domain" description="HAMP" evidence="18">
    <location>
        <begin position="212"/>
        <end position="265"/>
    </location>
</feature>
<dbReference type="AlphaFoldDB" id="A0A419R3M0"/>
<proteinExistence type="predicted"/>
<keyword evidence="9" id="KW-0547">Nucleotide-binding</keyword>
<reference evidence="19 20" key="1">
    <citation type="submission" date="2018-09" db="EMBL/GenBank/DDBJ databases">
        <title>Altererythrobacter sp.Ery1 and Ery12, the genome sequencing of novel strains in genus Alterythrobacter.</title>
        <authorList>
            <person name="Cheng H."/>
            <person name="Wu Y.-H."/>
            <person name="Fang C."/>
            <person name="Xu X.-W."/>
        </authorList>
    </citation>
    <scope>NUCLEOTIDE SEQUENCE [LARGE SCALE GENOMIC DNA]</scope>
    <source>
        <strain evidence="19 20">Ery12</strain>
    </source>
</reference>
<dbReference type="SMART" id="SM00387">
    <property type="entry name" value="HATPase_c"/>
    <property type="match status" value="1"/>
</dbReference>
<dbReference type="InterPro" id="IPR050980">
    <property type="entry name" value="2C_sensor_his_kinase"/>
</dbReference>
<evidence type="ECO:0000256" key="16">
    <source>
        <dbReference type="SAM" id="Phobius"/>
    </source>
</evidence>
<comment type="subcellular location">
    <subcellularLocation>
        <location evidence="2">Cell inner membrane</location>
        <topology evidence="2">Multi-pass membrane protein</topology>
    </subcellularLocation>
</comment>
<dbReference type="GO" id="GO:0005886">
    <property type="term" value="C:plasma membrane"/>
    <property type="evidence" value="ECO:0007669"/>
    <property type="project" value="UniProtKB-SubCell"/>
</dbReference>
<gene>
    <name evidence="19" type="ORF">D6858_04335</name>
</gene>
<keyword evidence="6" id="KW-0597">Phosphoprotein</keyword>
<evidence type="ECO:0000256" key="4">
    <source>
        <dbReference type="ARBA" id="ARBA00022475"/>
    </source>
</evidence>
<dbReference type="EMBL" id="RAHJ01000014">
    <property type="protein sequence ID" value="RJX69133.1"/>
    <property type="molecule type" value="Genomic_DNA"/>
</dbReference>
<dbReference type="PANTHER" id="PTHR44936">
    <property type="entry name" value="SENSOR PROTEIN CREC"/>
    <property type="match status" value="1"/>
</dbReference>
<sequence>MMRLWPRSLLGQVLLAVAAALLIAQTISAVLLYRSSEQRRESAILHSLAYRLESSQAERREAREHRFRRDDDIDSDDKRDMRSRENHDRRLPRALRLEITDSSPLADGEQRDLAREKALRTILTEEDARIGDLVVLSRDPHHDAAFARIAGTRFELPDGELVIAGLRLTDSDQWRVARVFARNGDQRALQTLVVQTAVLYLVLVGILALLLRRITRPLAALTNRVERFARSQDTEGQIEPTGPDDLRRLITAHNAMEARIAAMLDEKDVMLGAIGHDLKTPLAALRVRIESVEDEGERARMAAGIEDITRSLDDILSLARVGRASEPPERTDLGALAAAVVEEFEDMGQPVTLADGPRVVAPVHVTWARRALRNLVSNAVRYGGAAEVSLDREGNEAVLRVADHGPGIPADRIADMMEPFARGEASRNRETGGTGLGLTLARAIAEQHGGRLVLANRPEGGLVAELRLPME</sequence>
<dbReference type="PROSITE" id="PS50109">
    <property type="entry name" value="HIS_KIN"/>
    <property type="match status" value="1"/>
</dbReference>
<keyword evidence="13" id="KW-0902">Two-component regulatory system</keyword>
<evidence type="ECO:0000256" key="14">
    <source>
        <dbReference type="ARBA" id="ARBA00023136"/>
    </source>
</evidence>
<dbReference type="Pfam" id="PF02518">
    <property type="entry name" value="HATPase_c"/>
    <property type="match status" value="1"/>
</dbReference>
<evidence type="ECO:0000259" key="18">
    <source>
        <dbReference type="PROSITE" id="PS50885"/>
    </source>
</evidence>
<keyword evidence="5" id="KW-0997">Cell inner membrane</keyword>
<keyword evidence="8 16" id="KW-0812">Transmembrane</keyword>
<evidence type="ECO:0000256" key="3">
    <source>
        <dbReference type="ARBA" id="ARBA00012438"/>
    </source>
</evidence>
<dbReference type="InterPro" id="IPR005467">
    <property type="entry name" value="His_kinase_dom"/>
</dbReference>
<evidence type="ECO:0000313" key="19">
    <source>
        <dbReference type="EMBL" id="RJX69133.1"/>
    </source>
</evidence>
<dbReference type="InterPro" id="IPR003660">
    <property type="entry name" value="HAMP_dom"/>
</dbReference>
<evidence type="ECO:0000256" key="11">
    <source>
        <dbReference type="ARBA" id="ARBA00022840"/>
    </source>
</evidence>
<evidence type="ECO:0000256" key="10">
    <source>
        <dbReference type="ARBA" id="ARBA00022777"/>
    </source>
</evidence>
<dbReference type="PROSITE" id="PS50885">
    <property type="entry name" value="HAMP"/>
    <property type="match status" value="1"/>
</dbReference>
<evidence type="ECO:0000256" key="9">
    <source>
        <dbReference type="ARBA" id="ARBA00022741"/>
    </source>
</evidence>
<dbReference type="InterPro" id="IPR003661">
    <property type="entry name" value="HisK_dim/P_dom"/>
</dbReference>
<evidence type="ECO:0000256" key="8">
    <source>
        <dbReference type="ARBA" id="ARBA00022692"/>
    </source>
</evidence>
<dbReference type="InterPro" id="IPR003594">
    <property type="entry name" value="HATPase_dom"/>
</dbReference>
<dbReference type="OrthoDB" id="9804645at2"/>
<evidence type="ECO:0000256" key="15">
    <source>
        <dbReference type="SAM" id="MobiDB-lite"/>
    </source>
</evidence>
<dbReference type="GO" id="GO:0005524">
    <property type="term" value="F:ATP binding"/>
    <property type="evidence" value="ECO:0007669"/>
    <property type="project" value="UniProtKB-KW"/>
</dbReference>
<feature type="region of interest" description="Disordered" evidence="15">
    <location>
        <begin position="60"/>
        <end position="87"/>
    </location>
</feature>
<evidence type="ECO:0000256" key="12">
    <source>
        <dbReference type="ARBA" id="ARBA00022989"/>
    </source>
</evidence>
<evidence type="ECO:0000256" key="2">
    <source>
        <dbReference type="ARBA" id="ARBA00004429"/>
    </source>
</evidence>
<keyword evidence="20" id="KW-1185">Reference proteome</keyword>
<dbReference type="PRINTS" id="PR00344">
    <property type="entry name" value="BCTRLSENSOR"/>
</dbReference>
<dbReference type="SUPFAM" id="SSF55874">
    <property type="entry name" value="ATPase domain of HSP90 chaperone/DNA topoisomerase II/histidine kinase"/>
    <property type="match status" value="1"/>
</dbReference>
<keyword evidence="11" id="KW-0067">ATP-binding</keyword>
<dbReference type="SMART" id="SM00304">
    <property type="entry name" value="HAMP"/>
    <property type="match status" value="1"/>
</dbReference>
<dbReference type="Pfam" id="PF00672">
    <property type="entry name" value="HAMP"/>
    <property type="match status" value="1"/>
</dbReference>
<accession>A0A419R3M0</accession>
<dbReference type="RefSeq" id="WP_120107499.1">
    <property type="nucleotide sequence ID" value="NZ_RAHJ01000014.1"/>
</dbReference>
<evidence type="ECO:0000256" key="1">
    <source>
        <dbReference type="ARBA" id="ARBA00000085"/>
    </source>
</evidence>
<dbReference type="InterPro" id="IPR036890">
    <property type="entry name" value="HATPase_C_sf"/>
</dbReference>
<evidence type="ECO:0000256" key="7">
    <source>
        <dbReference type="ARBA" id="ARBA00022679"/>
    </source>
</evidence>
<keyword evidence="4" id="KW-1003">Cell membrane</keyword>
<evidence type="ECO:0000256" key="5">
    <source>
        <dbReference type="ARBA" id="ARBA00022519"/>
    </source>
</evidence>
<dbReference type="Gene3D" id="1.10.287.130">
    <property type="match status" value="1"/>
</dbReference>
<evidence type="ECO:0000313" key="20">
    <source>
        <dbReference type="Proteomes" id="UP000284322"/>
    </source>
</evidence>
<dbReference type="Proteomes" id="UP000284322">
    <property type="component" value="Unassembled WGS sequence"/>
</dbReference>
<evidence type="ECO:0000256" key="6">
    <source>
        <dbReference type="ARBA" id="ARBA00022553"/>
    </source>
</evidence>
<dbReference type="CDD" id="cd00082">
    <property type="entry name" value="HisKA"/>
    <property type="match status" value="1"/>
</dbReference>
<keyword evidence="12 16" id="KW-1133">Transmembrane helix</keyword>
<evidence type="ECO:0000259" key="17">
    <source>
        <dbReference type="PROSITE" id="PS50109"/>
    </source>
</evidence>
<protein>
    <recommendedName>
        <fullName evidence="3">histidine kinase</fullName>
        <ecNumber evidence="3">2.7.13.3</ecNumber>
    </recommendedName>
</protein>
<comment type="catalytic activity">
    <reaction evidence="1">
        <text>ATP + protein L-histidine = ADP + protein N-phospho-L-histidine.</text>
        <dbReference type="EC" id="2.7.13.3"/>
    </reaction>
</comment>
<name>A0A419R3M0_9SPHN</name>
<dbReference type="Gene3D" id="3.30.565.10">
    <property type="entry name" value="Histidine kinase-like ATPase, C-terminal domain"/>
    <property type="match status" value="1"/>
</dbReference>
<dbReference type="SMART" id="SM00388">
    <property type="entry name" value="HisKA"/>
    <property type="match status" value="1"/>
</dbReference>
<feature type="transmembrane region" description="Helical" evidence="16">
    <location>
        <begin position="192"/>
        <end position="211"/>
    </location>
</feature>
<dbReference type="SUPFAM" id="SSF47384">
    <property type="entry name" value="Homodimeric domain of signal transducing histidine kinase"/>
    <property type="match status" value="1"/>
</dbReference>
<keyword evidence="10" id="KW-0418">Kinase</keyword>